<dbReference type="CDD" id="cd03784">
    <property type="entry name" value="GT1_Gtf-like"/>
    <property type="match status" value="1"/>
</dbReference>
<dbReference type="Proteomes" id="UP000032180">
    <property type="component" value="Chromosome 7"/>
</dbReference>
<accession>A0A0D9WXM0</accession>
<evidence type="ECO:0000256" key="4">
    <source>
        <dbReference type="ARBA" id="ARBA00051876"/>
    </source>
</evidence>
<reference evidence="9" key="2">
    <citation type="submission" date="2013-12" db="EMBL/GenBank/DDBJ databases">
        <authorList>
            <person name="Yu Y."/>
            <person name="Lee S."/>
            <person name="de Baynast K."/>
            <person name="Wissotski M."/>
            <person name="Liu L."/>
            <person name="Talag J."/>
            <person name="Goicoechea J."/>
            <person name="Angelova A."/>
            <person name="Jetty R."/>
            <person name="Kudrna D."/>
            <person name="Golser W."/>
            <person name="Rivera L."/>
            <person name="Zhang J."/>
            <person name="Wing R."/>
        </authorList>
    </citation>
    <scope>NUCLEOTIDE SEQUENCE</scope>
</reference>
<evidence type="ECO:0000256" key="7">
    <source>
        <dbReference type="ARBA" id="ARBA00066799"/>
    </source>
</evidence>
<dbReference type="GO" id="GO:0080043">
    <property type="term" value="F:quercetin 3-O-glucosyltransferase activity"/>
    <property type="evidence" value="ECO:0007669"/>
    <property type="project" value="TreeGrafter"/>
</dbReference>
<dbReference type="Gramene" id="LPERR07G08590.1">
    <property type="protein sequence ID" value="LPERR07G08590.1"/>
    <property type="gene ID" value="LPERR07G08590"/>
</dbReference>
<evidence type="ECO:0000256" key="5">
    <source>
        <dbReference type="ARBA" id="ARBA00052327"/>
    </source>
</evidence>
<dbReference type="eggNOG" id="KOG1192">
    <property type="taxonomic scope" value="Eukaryota"/>
</dbReference>
<dbReference type="Pfam" id="PF00201">
    <property type="entry name" value="UDPGT"/>
    <property type="match status" value="1"/>
</dbReference>
<dbReference type="HOGENOM" id="CLU_001724_0_0_1"/>
<comment type="catalytic activity">
    <reaction evidence="5">
        <text>DIMBOA + UDP-alpha-D-glucose = DIMBOA beta-D-glucoside + UDP + H(+)</text>
        <dbReference type="Rhea" id="RHEA:15541"/>
        <dbReference type="ChEBI" id="CHEBI:15378"/>
        <dbReference type="ChEBI" id="CHEBI:18048"/>
        <dbReference type="ChEBI" id="CHEBI:37573"/>
        <dbReference type="ChEBI" id="CHEBI:58223"/>
        <dbReference type="ChEBI" id="CHEBI:58885"/>
        <dbReference type="EC" id="2.4.1.202"/>
    </reaction>
</comment>
<comment type="function">
    <text evidence="6">Glucosyltransferase involved in the last step of benzoxazinoid glucoside biosynthesis. Catalyzes the glucosylation of hydroxamic acids utilizing UDP-glucose as glucose doner, reducing the toxicity of these natural insecticides for storage. Can use DIMBOA and DIBOA as substrates, HMBOA (2-hydroxy-7-methoxy-2H-1,4-benzoxazin-3(4H)-one) and HBOA (2-hydroxy-2H-1,4-benzoxazin-3(4H)-one) with a lower efficiency, but not indole acetic acid or quercitin.</text>
</comment>
<reference evidence="8" key="3">
    <citation type="submission" date="2015-04" db="UniProtKB">
        <authorList>
            <consortium name="EnsemblPlants"/>
        </authorList>
    </citation>
    <scope>IDENTIFICATION</scope>
</reference>
<reference evidence="8 9" key="1">
    <citation type="submission" date="2012-08" db="EMBL/GenBank/DDBJ databases">
        <title>Oryza genome evolution.</title>
        <authorList>
            <person name="Wing R.A."/>
        </authorList>
    </citation>
    <scope>NUCLEOTIDE SEQUENCE</scope>
</reference>
<dbReference type="InterPro" id="IPR002213">
    <property type="entry name" value="UDP_glucos_trans"/>
</dbReference>
<dbReference type="GO" id="GO:0047254">
    <property type="term" value="F:2,4-dihydroxy-7-methoxy-2H-1,4-benzoxazin-3(4H)-one 2-D-glucosyltransferase activity"/>
    <property type="evidence" value="ECO:0007669"/>
    <property type="project" value="UniProtKB-EC"/>
</dbReference>
<sequence length="460" mass="50133">MPSLERSPDAGAGRRRVVLFPLPYQGHLSPMFQLAALLRDRGGLAVTVLHTDFNAPDPARHPPDIAFVPIHESLAEEEQAAAAVDLHAHFLSLDAACVAPFRAAVASLREKAEDDGDVACVVLDSNWLAVLAAAAELGVPLLALRTVSAATSRNLLAFRRLCDDGYVVPVVNDERRDEPVPGLEPLRVGDLVRYDGWDVEKSCEFITKLSDAMRVPMSGVILNTFDAIEADELGKLQAELSVRAFAVGPLHKLSPETTTLRPPHRGCLAWLDAHPPRSVIYVSMGSVAKVSRKVFDEMAWGLSASGVPFLWVVRPGLVGGEDDATVVPQLPDGVDMSRGMVVPWAPQREVLAHPATGGFWTHCGWNSTLEGICEGVPMLAQPCFSDQTVNTRYVTHQWGVGMELVKVFDRVRVGEAVRELMVGEEGDRVRDNARRLRIQANQCVASTRAIDDLVEFVRSL</sequence>
<comment type="cofactor">
    <cofactor evidence="1">
        <name>Ca(2+)</name>
        <dbReference type="ChEBI" id="CHEBI:29108"/>
    </cofactor>
</comment>
<name>A0A0D9WXM0_9ORYZ</name>
<dbReference type="EC" id="2.4.1.202" evidence="7"/>
<proteinExistence type="inferred from homology"/>
<keyword evidence="3" id="KW-0808">Transferase</keyword>
<dbReference type="GO" id="GO:0080044">
    <property type="term" value="F:quercetin 7-O-glucosyltransferase activity"/>
    <property type="evidence" value="ECO:0007669"/>
    <property type="project" value="TreeGrafter"/>
</dbReference>
<dbReference type="EnsemblPlants" id="LPERR07G08590.1">
    <property type="protein sequence ID" value="LPERR07G08590.1"/>
    <property type="gene ID" value="LPERR07G08590"/>
</dbReference>
<evidence type="ECO:0000313" key="9">
    <source>
        <dbReference type="Proteomes" id="UP000032180"/>
    </source>
</evidence>
<evidence type="ECO:0000256" key="1">
    <source>
        <dbReference type="ARBA" id="ARBA00001913"/>
    </source>
</evidence>
<evidence type="ECO:0000256" key="2">
    <source>
        <dbReference type="ARBA" id="ARBA00009995"/>
    </source>
</evidence>
<dbReference type="PANTHER" id="PTHR11926">
    <property type="entry name" value="GLUCOSYL/GLUCURONOSYL TRANSFERASES"/>
    <property type="match status" value="1"/>
</dbReference>
<dbReference type="SUPFAM" id="SSF53756">
    <property type="entry name" value="UDP-Glycosyltransferase/glycogen phosphorylase"/>
    <property type="match status" value="1"/>
</dbReference>
<dbReference type="AlphaFoldDB" id="A0A0D9WXM0"/>
<dbReference type="FunFam" id="3.40.50.2000:FF:000040">
    <property type="entry name" value="UDP-glycosyltransferase 76C1"/>
    <property type="match status" value="1"/>
</dbReference>
<dbReference type="PANTHER" id="PTHR11926:SF1425">
    <property type="entry name" value="OS07G0241800 PROTEIN"/>
    <property type="match status" value="1"/>
</dbReference>
<evidence type="ECO:0000256" key="6">
    <source>
        <dbReference type="ARBA" id="ARBA00058304"/>
    </source>
</evidence>
<comment type="catalytic activity">
    <reaction evidence="4">
        <text>DIBOA + UDP-alpha-D-glucose = DIBOA beta-D-glucoside + UDP + H(+)</text>
        <dbReference type="Rhea" id="RHEA:33955"/>
        <dbReference type="ChEBI" id="CHEBI:15378"/>
        <dbReference type="ChEBI" id="CHEBI:58223"/>
        <dbReference type="ChEBI" id="CHEBI:58885"/>
        <dbReference type="ChEBI" id="CHEBI:63558"/>
        <dbReference type="ChEBI" id="CHEBI:63670"/>
        <dbReference type="EC" id="2.4.1.202"/>
    </reaction>
</comment>
<dbReference type="Gene3D" id="3.40.50.2000">
    <property type="entry name" value="Glycogen Phosphorylase B"/>
    <property type="match status" value="2"/>
</dbReference>
<evidence type="ECO:0000313" key="8">
    <source>
        <dbReference type="EnsemblPlants" id="LPERR07G08590.1"/>
    </source>
</evidence>
<keyword evidence="9" id="KW-1185">Reference proteome</keyword>
<dbReference type="FunFam" id="3.40.50.2000:FF:000120">
    <property type="entry name" value="UDP-glycosyltransferase 76C1"/>
    <property type="match status" value="1"/>
</dbReference>
<comment type="similarity">
    <text evidence="2">Belongs to the UDP-glycosyltransferase family.</text>
</comment>
<protein>
    <recommendedName>
        <fullName evidence="7">2,4-dihydroxy-7-methoxy-2H-1,4-benzoxazin-3(4H)-one 2-D-glucosyltransferase</fullName>
        <ecNumber evidence="7">2.4.1.202</ecNumber>
    </recommendedName>
</protein>
<evidence type="ECO:0000256" key="3">
    <source>
        <dbReference type="ARBA" id="ARBA00022679"/>
    </source>
</evidence>
<organism evidence="8 9">
    <name type="scientific">Leersia perrieri</name>
    <dbReference type="NCBI Taxonomy" id="77586"/>
    <lineage>
        <taxon>Eukaryota</taxon>
        <taxon>Viridiplantae</taxon>
        <taxon>Streptophyta</taxon>
        <taxon>Embryophyta</taxon>
        <taxon>Tracheophyta</taxon>
        <taxon>Spermatophyta</taxon>
        <taxon>Magnoliopsida</taxon>
        <taxon>Liliopsida</taxon>
        <taxon>Poales</taxon>
        <taxon>Poaceae</taxon>
        <taxon>BOP clade</taxon>
        <taxon>Oryzoideae</taxon>
        <taxon>Oryzeae</taxon>
        <taxon>Oryzinae</taxon>
        <taxon>Leersia</taxon>
    </lineage>
</organism>